<dbReference type="RefSeq" id="WP_074714065.1">
    <property type="nucleotide sequence ID" value="NZ_FNWV01000001.1"/>
</dbReference>
<sequence>MKKLLNSLYILDETAWLTLDGENIVCKCEDKEKFRLPFVNIGDIYCFSYLGCSPALIGKCADTGVKISFISPSGKYLASVCGKTKGNIFLRKAQFEQLAKPDILLAQNTVAAKLSNTRFLIRRSMRDNPQLDSDGELSRCIEYLEGGMEHVYEMNDTETIMGLEGSCAKSYFNIFDKLILHQKDDFYVTARTKRPPLDPVNAVLSFLYTIMTSWYASALESVGLDSCYGFYHALRSGRSSLACDLVEEVRCIAERLTLTLINLKKINICDFEKQESGAVYLTKEGKKKVLSAWQEKKRTSIVHPYLNEKITLGILPFVQSNLLAKYFRGEIEEYPCFIMK</sequence>
<organism evidence="11 12">
    <name type="scientific">Ruminococcus flavefaciens</name>
    <dbReference type="NCBI Taxonomy" id="1265"/>
    <lineage>
        <taxon>Bacteria</taxon>
        <taxon>Bacillati</taxon>
        <taxon>Bacillota</taxon>
        <taxon>Clostridia</taxon>
        <taxon>Eubacteriales</taxon>
        <taxon>Oscillospiraceae</taxon>
        <taxon>Ruminococcus</taxon>
    </lineage>
</organism>
<keyword evidence="1 10" id="KW-0540">Nuclease</keyword>
<dbReference type="EMBL" id="FNWV01000001">
    <property type="protein sequence ID" value="SEH38299.1"/>
    <property type="molecule type" value="Genomic_DNA"/>
</dbReference>
<comment type="similarity">
    <text evidence="10">Belongs to the CRISPR-associated endonuclease Cas1 family.</text>
</comment>
<dbReference type="OrthoDB" id="9803119at2"/>
<comment type="function">
    <text evidence="10">CRISPR (clustered regularly interspaced short palindromic repeat), is an adaptive immune system that provides protection against mobile genetic elements (viruses, transposable elements and conjugative plasmids). CRISPR clusters contain spacers, sequences complementary to antecedent mobile elements, and target invading nucleic acids. CRISPR clusters are transcribed and processed into CRISPR RNA (crRNA). Acts as a dsDNA endonuclease. Involved in the integration of spacer DNA into the CRISPR cassette.</text>
</comment>
<evidence type="ECO:0000313" key="11">
    <source>
        <dbReference type="EMBL" id="SEH38299.1"/>
    </source>
</evidence>
<comment type="cofactor">
    <cofactor evidence="10">
        <name>Mg(2+)</name>
        <dbReference type="ChEBI" id="CHEBI:18420"/>
    </cofactor>
    <cofactor evidence="10">
        <name>Mn(2+)</name>
        <dbReference type="ChEBI" id="CHEBI:29035"/>
    </cofactor>
</comment>
<dbReference type="NCBIfam" id="TIGR00287">
    <property type="entry name" value="cas1"/>
    <property type="match status" value="1"/>
</dbReference>
<evidence type="ECO:0000256" key="1">
    <source>
        <dbReference type="ARBA" id="ARBA00022722"/>
    </source>
</evidence>
<evidence type="ECO:0000256" key="8">
    <source>
        <dbReference type="ARBA" id="ARBA00023211"/>
    </source>
</evidence>
<protein>
    <recommendedName>
        <fullName evidence="10">CRISPR-associated endonuclease Cas1</fullName>
        <ecNumber evidence="10">3.1.-.-</ecNumber>
    </recommendedName>
</protein>
<evidence type="ECO:0000256" key="3">
    <source>
        <dbReference type="ARBA" id="ARBA00022759"/>
    </source>
</evidence>
<dbReference type="GO" id="GO:0016787">
    <property type="term" value="F:hydrolase activity"/>
    <property type="evidence" value="ECO:0007669"/>
    <property type="project" value="UniProtKB-KW"/>
</dbReference>
<keyword evidence="8 10" id="KW-0464">Manganese</keyword>
<gene>
    <name evidence="10" type="primary">cas1</name>
    <name evidence="11" type="ORF">SAMN02910265_00221</name>
</gene>
<dbReference type="GO" id="GO:0003677">
    <property type="term" value="F:DNA binding"/>
    <property type="evidence" value="ECO:0007669"/>
    <property type="project" value="UniProtKB-KW"/>
</dbReference>
<dbReference type="Proteomes" id="UP000183190">
    <property type="component" value="Unassembled WGS sequence"/>
</dbReference>
<dbReference type="Gene3D" id="1.20.120.920">
    <property type="entry name" value="CRISPR-associated endonuclease Cas1, C-terminal domain"/>
    <property type="match status" value="1"/>
</dbReference>
<dbReference type="GO" id="GO:0046872">
    <property type="term" value="F:metal ion binding"/>
    <property type="evidence" value="ECO:0007669"/>
    <property type="project" value="UniProtKB-UniRule"/>
</dbReference>
<dbReference type="Pfam" id="PF01867">
    <property type="entry name" value="Cas_Cas1"/>
    <property type="match status" value="1"/>
</dbReference>
<evidence type="ECO:0000256" key="7">
    <source>
        <dbReference type="ARBA" id="ARBA00023125"/>
    </source>
</evidence>
<keyword evidence="6 10" id="KW-0051">Antiviral defense</keyword>
<name>A0A1H6HVT6_RUMFL</name>
<accession>A0A1H6HVT6</accession>
<keyword evidence="2 10" id="KW-0479">Metal-binding</keyword>
<dbReference type="GO" id="GO:0043571">
    <property type="term" value="P:maintenance of CRISPR repeat elements"/>
    <property type="evidence" value="ECO:0007669"/>
    <property type="project" value="UniProtKB-UniRule"/>
</dbReference>
<dbReference type="InterPro" id="IPR050646">
    <property type="entry name" value="Cas1"/>
</dbReference>
<dbReference type="InterPro" id="IPR019856">
    <property type="entry name" value="CRISPR-assoc_Cas1_DVULG"/>
</dbReference>
<evidence type="ECO:0000256" key="2">
    <source>
        <dbReference type="ARBA" id="ARBA00022723"/>
    </source>
</evidence>
<reference evidence="11 12" key="1">
    <citation type="submission" date="2016-10" db="EMBL/GenBank/DDBJ databases">
        <authorList>
            <person name="de Groot N.N."/>
        </authorList>
    </citation>
    <scope>NUCLEOTIDE SEQUENCE [LARGE SCALE GENOMIC DNA]</scope>
    <source>
        <strain evidence="11 12">YAD2003</strain>
    </source>
</reference>
<dbReference type="PANTHER" id="PTHR34353">
    <property type="entry name" value="CRISPR-ASSOCIATED ENDONUCLEASE CAS1 1"/>
    <property type="match status" value="1"/>
</dbReference>
<dbReference type="NCBIfam" id="TIGR03640">
    <property type="entry name" value="cas1_DVULG"/>
    <property type="match status" value="1"/>
</dbReference>
<dbReference type="PANTHER" id="PTHR34353:SF2">
    <property type="entry name" value="CRISPR-ASSOCIATED ENDONUCLEASE CAS1 1"/>
    <property type="match status" value="1"/>
</dbReference>
<feature type="binding site" evidence="10">
    <location>
        <position position="232"/>
    </location>
    <ligand>
        <name>Mn(2+)</name>
        <dbReference type="ChEBI" id="CHEBI:29035"/>
    </ligand>
</feature>
<keyword evidence="7 10" id="KW-0238">DNA-binding</keyword>
<dbReference type="InterPro" id="IPR042211">
    <property type="entry name" value="CRISPR-assoc_Cas1_N"/>
</dbReference>
<dbReference type="AlphaFoldDB" id="A0A1H6HVT6"/>
<dbReference type="GO" id="GO:0051607">
    <property type="term" value="P:defense response to virus"/>
    <property type="evidence" value="ECO:0007669"/>
    <property type="project" value="UniProtKB-UniRule"/>
</dbReference>
<evidence type="ECO:0000256" key="9">
    <source>
        <dbReference type="ARBA" id="ARBA00038592"/>
    </source>
</evidence>
<evidence type="ECO:0000313" key="12">
    <source>
        <dbReference type="Proteomes" id="UP000183190"/>
    </source>
</evidence>
<dbReference type="Gene3D" id="3.100.10.20">
    <property type="entry name" value="CRISPR-associated endonuclease Cas1, N-terminal domain"/>
    <property type="match status" value="1"/>
</dbReference>
<feature type="binding site" evidence="10">
    <location>
        <position position="247"/>
    </location>
    <ligand>
        <name>Mn(2+)</name>
        <dbReference type="ChEBI" id="CHEBI:29035"/>
    </ligand>
</feature>
<feature type="binding site" evidence="10">
    <location>
        <position position="164"/>
    </location>
    <ligand>
        <name>Mn(2+)</name>
        <dbReference type="ChEBI" id="CHEBI:29035"/>
    </ligand>
</feature>
<dbReference type="InterPro" id="IPR002729">
    <property type="entry name" value="CRISPR-assoc_Cas1"/>
</dbReference>
<dbReference type="GO" id="GO:0004520">
    <property type="term" value="F:DNA endonuclease activity"/>
    <property type="evidence" value="ECO:0007669"/>
    <property type="project" value="InterPro"/>
</dbReference>
<keyword evidence="5 10" id="KW-0460">Magnesium</keyword>
<dbReference type="EC" id="3.1.-.-" evidence="10"/>
<proteinExistence type="inferred from homology"/>
<evidence type="ECO:0000256" key="5">
    <source>
        <dbReference type="ARBA" id="ARBA00022842"/>
    </source>
</evidence>
<keyword evidence="4 10" id="KW-0378">Hydrolase</keyword>
<evidence type="ECO:0000256" key="4">
    <source>
        <dbReference type="ARBA" id="ARBA00022801"/>
    </source>
</evidence>
<comment type="subunit">
    <text evidence="9 10">Homodimer, forms a heterotetramer with a Cas2 homodimer.</text>
</comment>
<keyword evidence="3 10" id="KW-0255">Endonuclease</keyword>
<evidence type="ECO:0000256" key="10">
    <source>
        <dbReference type="HAMAP-Rule" id="MF_01470"/>
    </source>
</evidence>
<dbReference type="InterPro" id="IPR042206">
    <property type="entry name" value="CRISPR-assoc_Cas1_C"/>
</dbReference>
<evidence type="ECO:0000256" key="6">
    <source>
        <dbReference type="ARBA" id="ARBA00023118"/>
    </source>
</evidence>
<dbReference type="HAMAP" id="MF_01470">
    <property type="entry name" value="Cas1"/>
    <property type="match status" value="1"/>
</dbReference>